<evidence type="ECO:0000256" key="2">
    <source>
        <dbReference type="ARBA" id="ARBA00005417"/>
    </source>
</evidence>
<dbReference type="RefSeq" id="WP_012349657.1">
    <property type="nucleotide sequence ID" value="NC_010525.1"/>
</dbReference>
<dbReference type="OrthoDB" id="35850at2157"/>
<dbReference type="InterPro" id="IPR003439">
    <property type="entry name" value="ABC_transporter-like_ATP-bd"/>
</dbReference>
<dbReference type="SMART" id="SM00382">
    <property type="entry name" value="AAA"/>
    <property type="match status" value="2"/>
</dbReference>
<dbReference type="PROSITE" id="PS50893">
    <property type="entry name" value="ABC_TRANSPORTER_2"/>
    <property type="match status" value="1"/>
</dbReference>
<dbReference type="InterPro" id="IPR003593">
    <property type="entry name" value="AAA+_ATPase"/>
</dbReference>
<dbReference type="KEGG" id="tne:Tneu_0284"/>
<dbReference type="PANTHER" id="PTHR43553">
    <property type="entry name" value="HEAVY METAL TRANSPORTER"/>
    <property type="match status" value="1"/>
</dbReference>
<comment type="similarity">
    <text evidence="2">Belongs to the ABC transporter superfamily.</text>
</comment>
<dbReference type="GO" id="GO:0016887">
    <property type="term" value="F:ATP hydrolysis activity"/>
    <property type="evidence" value="ECO:0007669"/>
    <property type="project" value="InterPro"/>
</dbReference>
<dbReference type="GeneID" id="6165672"/>
<dbReference type="Proteomes" id="UP000001694">
    <property type="component" value="Chromosome"/>
</dbReference>
<keyword evidence="3" id="KW-0813">Transport</keyword>
<dbReference type="STRING" id="444157.Tneu_0284"/>
<gene>
    <name evidence="7" type="ordered locus">Tneu_0284</name>
</gene>
<sequence length="369" mass="39827">MIYARCLTAYAGGRPVVRCADLEVAGGEVALLFGPTGGGKSALVKAMAGLLPRKGEVRLERPYFVFQDVDVNLIATTVREEVRTVSCGGEGLPDTPLERLSPGQRQLLSVELAALSRAGAVVLDEPTAFLDPASARAVRDRIFALAEEGRAVLVVEHRLELFLDADRLYLVEGGRAAEVELEDLIARSAAGGWGPYFVRGRRPPLYPLPRVEGCPAEVRGVPVRPGAKVALTGPVGSGKTYTLLALAGVVKLRGTRGCSPVGYVPQNPYMYFTAPDLRRAPPLVLEALGVERWRSPFSLSAGEARLAALLWEISRWPRLLLVDEPTAGVDRRYAEWVGEVVRAYGGTVVFASHDPVFVSRYADAEIRLG</sequence>
<dbReference type="GO" id="GO:0043190">
    <property type="term" value="C:ATP-binding cassette (ABC) transporter complex"/>
    <property type="evidence" value="ECO:0007669"/>
    <property type="project" value="TreeGrafter"/>
</dbReference>
<dbReference type="InterPro" id="IPR003959">
    <property type="entry name" value="ATPase_AAA_core"/>
</dbReference>
<reference evidence="7" key="1">
    <citation type="submission" date="2008-03" db="EMBL/GenBank/DDBJ databases">
        <title>Complete sequence of Thermoproteus neutrophilus V24Sta.</title>
        <authorList>
            <consortium name="US DOE Joint Genome Institute"/>
            <person name="Copeland A."/>
            <person name="Lucas S."/>
            <person name="Lapidus A."/>
            <person name="Glavina del Rio T."/>
            <person name="Dalin E."/>
            <person name="Tice H."/>
            <person name="Bruce D."/>
            <person name="Goodwin L."/>
            <person name="Pitluck S."/>
            <person name="Sims D."/>
            <person name="Brettin T."/>
            <person name="Detter J.C."/>
            <person name="Han C."/>
            <person name="Kuske C.R."/>
            <person name="Schmutz J."/>
            <person name="Larimer F."/>
            <person name="Land M."/>
            <person name="Hauser L."/>
            <person name="Kyrpides N."/>
            <person name="Mikhailova N."/>
            <person name="Biddle J.F."/>
            <person name="Zhang Z."/>
            <person name="Fitz-Gibbon S.T."/>
            <person name="Lowe T.M."/>
            <person name="Saltikov C."/>
            <person name="House C.H."/>
            <person name="Richardson P."/>
        </authorList>
    </citation>
    <scope>NUCLEOTIDE SEQUENCE [LARGE SCALE GENOMIC DNA]</scope>
    <source>
        <strain evidence="7">V24Sta</strain>
    </source>
</reference>
<dbReference type="InterPro" id="IPR050095">
    <property type="entry name" value="ECF_ABC_transporter_ATP-bd"/>
</dbReference>
<dbReference type="eggNOG" id="arCOG00188">
    <property type="taxonomic scope" value="Archaea"/>
</dbReference>
<name>B1YBA5_PYRNV</name>
<evidence type="ECO:0000256" key="3">
    <source>
        <dbReference type="ARBA" id="ARBA00022448"/>
    </source>
</evidence>
<keyword evidence="8" id="KW-1185">Reference proteome</keyword>
<dbReference type="EMBL" id="CP001014">
    <property type="protein sequence ID" value="ACB39236.1"/>
    <property type="molecule type" value="Genomic_DNA"/>
</dbReference>
<protein>
    <submittedName>
        <fullName evidence="7">ABC transporter related</fullName>
    </submittedName>
</protein>
<organism evidence="7 8">
    <name type="scientific">Pyrobaculum neutrophilum (strain DSM 2338 / JCM 9278 / NBRC 100436 / V24Sta)</name>
    <name type="common">Thermoproteus neutrophilus</name>
    <dbReference type="NCBI Taxonomy" id="444157"/>
    <lineage>
        <taxon>Archaea</taxon>
        <taxon>Thermoproteota</taxon>
        <taxon>Thermoprotei</taxon>
        <taxon>Thermoproteales</taxon>
        <taxon>Thermoproteaceae</taxon>
        <taxon>Pyrobaculum</taxon>
    </lineage>
</organism>
<comment type="subcellular location">
    <subcellularLocation>
        <location evidence="1">Cell membrane</location>
        <topology evidence="1">Peripheral membrane protein</topology>
    </subcellularLocation>
</comment>
<dbReference type="AlphaFoldDB" id="B1YBA5"/>
<accession>B1YBA5</accession>
<dbReference type="GO" id="GO:0042626">
    <property type="term" value="F:ATPase-coupled transmembrane transporter activity"/>
    <property type="evidence" value="ECO:0007669"/>
    <property type="project" value="TreeGrafter"/>
</dbReference>
<keyword evidence="4" id="KW-0547">Nucleotide-binding</keyword>
<dbReference type="GO" id="GO:0005524">
    <property type="term" value="F:ATP binding"/>
    <property type="evidence" value="ECO:0007669"/>
    <property type="project" value="UniProtKB-KW"/>
</dbReference>
<dbReference type="InterPro" id="IPR027417">
    <property type="entry name" value="P-loop_NTPase"/>
</dbReference>
<evidence type="ECO:0000256" key="1">
    <source>
        <dbReference type="ARBA" id="ARBA00004202"/>
    </source>
</evidence>
<dbReference type="Pfam" id="PF13304">
    <property type="entry name" value="AAA_21"/>
    <property type="match status" value="1"/>
</dbReference>
<dbReference type="HOGENOM" id="CLU_749287_0_0_2"/>
<keyword evidence="5" id="KW-0067">ATP-binding</keyword>
<dbReference type="Gene3D" id="3.40.50.300">
    <property type="entry name" value="P-loop containing nucleotide triphosphate hydrolases"/>
    <property type="match status" value="4"/>
</dbReference>
<evidence type="ECO:0000256" key="5">
    <source>
        <dbReference type="ARBA" id="ARBA00022840"/>
    </source>
</evidence>
<proteinExistence type="inferred from homology"/>
<evidence type="ECO:0000256" key="4">
    <source>
        <dbReference type="ARBA" id="ARBA00022741"/>
    </source>
</evidence>
<feature type="domain" description="ABC transporter" evidence="6">
    <location>
        <begin position="2"/>
        <end position="198"/>
    </location>
</feature>
<dbReference type="PANTHER" id="PTHR43553:SF24">
    <property type="entry name" value="ENERGY-COUPLING FACTOR TRANSPORTER ATP-BINDING PROTEIN ECFA1"/>
    <property type="match status" value="1"/>
</dbReference>
<evidence type="ECO:0000259" key="6">
    <source>
        <dbReference type="PROSITE" id="PS50893"/>
    </source>
</evidence>
<evidence type="ECO:0000313" key="7">
    <source>
        <dbReference type="EMBL" id="ACB39236.1"/>
    </source>
</evidence>
<dbReference type="SUPFAM" id="SSF52540">
    <property type="entry name" value="P-loop containing nucleoside triphosphate hydrolases"/>
    <property type="match status" value="2"/>
</dbReference>
<evidence type="ECO:0000313" key="8">
    <source>
        <dbReference type="Proteomes" id="UP000001694"/>
    </source>
</evidence>